<dbReference type="Gene3D" id="1.20.1080.10">
    <property type="entry name" value="Glycerol uptake facilitator protein"/>
    <property type="match status" value="1"/>
</dbReference>
<dbReference type="SUPFAM" id="SSF81338">
    <property type="entry name" value="Aquaporin-like"/>
    <property type="match status" value="1"/>
</dbReference>
<dbReference type="EMBL" id="CP037940">
    <property type="protein sequence ID" value="QBO35946.1"/>
    <property type="molecule type" value="Genomic_DNA"/>
</dbReference>
<keyword evidence="6 8" id="KW-0472">Membrane</keyword>
<keyword evidence="4 7" id="KW-0812">Transmembrane</keyword>
<name>A0A4P6YTD8_9LACO</name>
<evidence type="ECO:0000256" key="4">
    <source>
        <dbReference type="ARBA" id="ARBA00022692"/>
    </source>
</evidence>
<dbReference type="Pfam" id="PF00230">
    <property type="entry name" value="MIP"/>
    <property type="match status" value="1"/>
</dbReference>
<dbReference type="PRINTS" id="PR00783">
    <property type="entry name" value="MINTRINSICP"/>
</dbReference>
<feature type="transmembrane region" description="Helical" evidence="8">
    <location>
        <begin position="212"/>
        <end position="232"/>
    </location>
</feature>
<dbReference type="GO" id="GO:0005886">
    <property type="term" value="C:plasma membrane"/>
    <property type="evidence" value="ECO:0007669"/>
    <property type="project" value="TreeGrafter"/>
</dbReference>
<feature type="transmembrane region" description="Helical" evidence="8">
    <location>
        <begin position="165"/>
        <end position="186"/>
    </location>
</feature>
<dbReference type="NCBIfam" id="TIGR00861">
    <property type="entry name" value="MIP"/>
    <property type="match status" value="1"/>
</dbReference>
<dbReference type="InterPro" id="IPR050363">
    <property type="entry name" value="MIP/Aquaporin"/>
</dbReference>
<comment type="similarity">
    <text evidence="2 7">Belongs to the MIP/aquaporin (TC 1.A.8) family.</text>
</comment>
<gene>
    <name evidence="9" type="ORF">EQG49_05470</name>
</gene>
<dbReference type="InterPro" id="IPR023271">
    <property type="entry name" value="Aquaporin-like"/>
</dbReference>
<dbReference type="PANTHER" id="PTHR43829">
    <property type="entry name" value="AQUAPORIN OR AQUAGLYCEROPORIN RELATED"/>
    <property type="match status" value="1"/>
</dbReference>
<keyword evidence="5 8" id="KW-1133">Transmembrane helix</keyword>
<dbReference type="AlphaFoldDB" id="A0A4P6YTD8"/>
<evidence type="ECO:0000256" key="8">
    <source>
        <dbReference type="SAM" id="Phobius"/>
    </source>
</evidence>
<proteinExistence type="inferred from homology"/>
<sequence>MESFLGEFLGTMILIILGAGINAGVKLKGTFANNNGDWLLISFGWGMAVTMGVYVAGHLGSNAHLNPAVTISFALFGMFPWNQVLPYLIGQFFGAFVGAGLVIVQFYPHFKVSKNEADGNSVGIFATGPAIKNTLFNFLSEVIATFTFIFVLLSLGDFAAGLKPLVVGFVILAIGMSLGTTTGYAINPARDWGPRLAYTILPVPHRGATNWAYAWIPMVGPIVGGILAAGLFKIV</sequence>
<comment type="subcellular location">
    <subcellularLocation>
        <location evidence="1">Membrane</location>
        <topology evidence="1">Multi-pass membrane protein</topology>
    </subcellularLocation>
</comment>
<evidence type="ECO:0000313" key="9">
    <source>
        <dbReference type="EMBL" id="QBO35946.1"/>
    </source>
</evidence>
<dbReference type="PANTHER" id="PTHR43829:SF9">
    <property type="entry name" value="AQUAPORIN-9"/>
    <property type="match status" value="1"/>
</dbReference>
<keyword evidence="10" id="KW-1185">Reference proteome</keyword>
<dbReference type="Proteomes" id="UP000292886">
    <property type="component" value="Chromosome"/>
</dbReference>
<dbReference type="InterPro" id="IPR022357">
    <property type="entry name" value="MIP_CS"/>
</dbReference>
<dbReference type="KEGG" id="wei:EQG49_05470"/>
<evidence type="ECO:0000256" key="2">
    <source>
        <dbReference type="ARBA" id="ARBA00006175"/>
    </source>
</evidence>
<dbReference type="InterPro" id="IPR000425">
    <property type="entry name" value="MIP"/>
</dbReference>
<dbReference type="GO" id="GO:0015254">
    <property type="term" value="F:glycerol channel activity"/>
    <property type="evidence" value="ECO:0007669"/>
    <property type="project" value="TreeGrafter"/>
</dbReference>
<dbReference type="RefSeq" id="WP_133363025.1">
    <property type="nucleotide sequence ID" value="NZ_CP037940.1"/>
</dbReference>
<keyword evidence="3 7" id="KW-0813">Transport</keyword>
<evidence type="ECO:0000313" key="10">
    <source>
        <dbReference type="Proteomes" id="UP000292886"/>
    </source>
</evidence>
<evidence type="ECO:0000256" key="1">
    <source>
        <dbReference type="ARBA" id="ARBA00004141"/>
    </source>
</evidence>
<evidence type="ECO:0000256" key="5">
    <source>
        <dbReference type="ARBA" id="ARBA00022989"/>
    </source>
</evidence>
<feature type="transmembrane region" description="Helical" evidence="8">
    <location>
        <begin position="37"/>
        <end position="57"/>
    </location>
</feature>
<protein>
    <submittedName>
        <fullName evidence="9">Aquaporin family protein</fullName>
    </submittedName>
</protein>
<feature type="transmembrane region" description="Helical" evidence="8">
    <location>
        <begin position="88"/>
        <end position="107"/>
    </location>
</feature>
<organism evidence="9 10">
    <name type="scientific">Periweissella cryptocerci</name>
    <dbReference type="NCBI Taxonomy" id="2506420"/>
    <lineage>
        <taxon>Bacteria</taxon>
        <taxon>Bacillati</taxon>
        <taxon>Bacillota</taxon>
        <taxon>Bacilli</taxon>
        <taxon>Lactobacillales</taxon>
        <taxon>Lactobacillaceae</taxon>
        <taxon>Periweissella</taxon>
    </lineage>
</organism>
<dbReference type="OrthoDB" id="9807293at2"/>
<dbReference type="PROSITE" id="PS00221">
    <property type="entry name" value="MIP"/>
    <property type="match status" value="1"/>
</dbReference>
<feature type="transmembrane region" description="Helical" evidence="8">
    <location>
        <begin position="6"/>
        <end position="25"/>
    </location>
</feature>
<evidence type="ECO:0000256" key="7">
    <source>
        <dbReference type="RuleBase" id="RU000477"/>
    </source>
</evidence>
<evidence type="ECO:0000256" key="6">
    <source>
        <dbReference type="ARBA" id="ARBA00023136"/>
    </source>
</evidence>
<reference evidence="10" key="1">
    <citation type="submission" date="2019-03" db="EMBL/GenBank/DDBJ databases">
        <title>Weissella sp. 26KH-42 Genome sequencing.</title>
        <authorList>
            <person name="Heo J."/>
            <person name="Kim S.-J."/>
            <person name="Kim J.-S."/>
            <person name="Hong S.-B."/>
            <person name="Kwon S.-W."/>
        </authorList>
    </citation>
    <scope>NUCLEOTIDE SEQUENCE [LARGE SCALE GENOMIC DNA]</scope>
    <source>
        <strain evidence="10">26KH-42</strain>
    </source>
</reference>
<accession>A0A4P6YTD8</accession>
<feature type="transmembrane region" description="Helical" evidence="8">
    <location>
        <begin position="135"/>
        <end position="153"/>
    </location>
</feature>
<evidence type="ECO:0000256" key="3">
    <source>
        <dbReference type="ARBA" id="ARBA00022448"/>
    </source>
</evidence>